<evidence type="ECO:0000313" key="2">
    <source>
        <dbReference type="EMBL" id="KAF3431840.1"/>
    </source>
</evidence>
<feature type="compositionally biased region" description="Polar residues" evidence="1">
    <location>
        <begin position="159"/>
        <end position="168"/>
    </location>
</feature>
<comment type="caution">
    <text evidence="2">The sequence shown here is derived from an EMBL/GenBank/DDBJ whole genome shotgun (WGS) entry which is preliminary data.</text>
</comment>
<dbReference type="Proteomes" id="UP000796880">
    <property type="component" value="Unassembled WGS sequence"/>
</dbReference>
<name>A0A8K0DJ15_9ROSA</name>
<feature type="compositionally biased region" description="Polar residues" evidence="1">
    <location>
        <begin position="217"/>
        <end position="233"/>
    </location>
</feature>
<proteinExistence type="predicted"/>
<reference evidence="2" key="1">
    <citation type="submission" date="2020-03" db="EMBL/GenBank/DDBJ databases">
        <title>A high-quality chromosome-level genome assembly of a woody plant with both climbing and erect habits, Rhamnella rubrinervis.</title>
        <authorList>
            <person name="Lu Z."/>
            <person name="Yang Y."/>
            <person name="Zhu X."/>
            <person name="Sun Y."/>
        </authorList>
    </citation>
    <scope>NUCLEOTIDE SEQUENCE</scope>
    <source>
        <strain evidence="2">BYM</strain>
        <tissue evidence="2">Leaf</tissue>
    </source>
</reference>
<dbReference type="EMBL" id="VOIH02000012">
    <property type="protein sequence ID" value="KAF3431840.1"/>
    <property type="molecule type" value="Genomic_DNA"/>
</dbReference>
<keyword evidence="3" id="KW-1185">Reference proteome</keyword>
<accession>A0A8K0DJ15</accession>
<feature type="compositionally biased region" description="Polar residues" evidence="1">
    <location>
        <begin position="1"/>
        <end position="14"/>
    </location>
</feature>
<evidence type="ECO:0000256" key="1">
    <source>
        <dbReference type="SAM" id="MobiDB-lite"/>
    </source>
</evidence>
<evidence type="ECO:0000313" key="3">
    <source>
        <dbReference type="Proteomes" id="UP000796880"/>
    </source>
</evidence>
<feature type="region of interest" description="Disordered" evidence="1">
    <location>
        <begin position="148"/>
        <end position="175"/>
    </location>
</feature>
<protein>
    <submittedName>
        <fullName evidence="2">Uncharacterized protein</fullName>
    </submittedName>
</protein>
<organism evidence="2 3">
    <name type="scientific">Rhamnella rubrinervis</name>
    <dbReference type="NCBI Taxonomy" id="2594499"/>
    <lineage>
        <taxon>Eukaryota</taxon>
        <taxon>Viridiplantae</taxon>
        <taxon>Streptophyta</taxon>
        <taxon>Embryophyta</taxon>
        <taxon>Tracheophyta</taxon>
        <taxon>Spermatophyta</taxon>
        <taxon>Magnoliopsida</taxon>
        <taxon>eudicotyledons</taxon>
        <taxon>Gunneridae</taxon>
        <taxon>Pentapetalae</taxon>
        <taxon>rosids</taxon>
        <taxon>fabids</taxon>
        <taxon>Rosales</taxon>
        <taxon>Rhamnaceae</taxon>
        <taxon>rhamnoid group</taxon>
        <taxon>Rhamneae</taxon>
        <taxon>Rhamnella</taxon>
    </lineage>
</organism>
<feature type="compositionally biased region" description="Polar residues" evidence="1">
    <location>
        <begin position="255"/>
        <end position="265"/>
    </location>
</feature>
<dbReference type="AlphaFoldDB" id="A0A8K0DJ15"/>
<feature type="compositionally biased region" description="Basic residues" evidence="1">
    <location>
        <begin position="37"/>
        <end position="50"/>
    </location>
</feature>
<sequence>MLSTLGSKTGSSRTLLLATRVGKTVTSSSRGRAPTTAKRKNVIRRPRPRPRASSPYFSKNPRPDIAFRWGTSEQRANQEPEEEGPFDRQTEHIPEGIPLSTLEVPYLHVLEGCIKLLCSVPIDPLWASYPATDMGKLKMRISNADLEATKKKKKDKQATSKGGASSQTDKGEERPCTMVAVEPSALPIAIPSGDSPPSKRQRCSSPPAPTQDKGKETQSSSILGLEDNSTIRSDTALVGPIMDSLTTRHDRTGRSVLTSTASCSA</sequence>
<gene>
    <name evidence="2" type="ORF">FNV43_RR26576</name>
</gene>
<feature type="region of interest" description="Disordered" evidence="1">
    <location>
        <begin position="1"/>
        <end position="65"/>
    </location>
</feature>
<feature type="region of interest" description="Disordered" evidence="1">
    <location>
        <begin position="187"/>
        <end position="265"/>
    </location>
</feature>